<reference evidence="1 2" key="1">
    <citation type="journal article" date="2019" name="Genome Biol. Evol.">
        <title>Insights into the evolution of the New World diploid cottons (Gossypium, subgenus Houzingenia) based on genome sequencing.</title>
        <authorList>
            <person name="Grover C.E."/>
            <person name="Arick M.A. 2nd"/>
            <person name="Thrash A."/>
            <person name="Conover J.L."/>
            <person name="Sanders W.S."/>
            <person name="Peterson D.G."/>
            <person name="Frelichowski J.E."/>
            <person name="Scheffler J.A."/>
            <person name="Scheffler B.E."/>
            <person name="Wendel J.F."/>
        </authorList>
    </citation>
    <scope>NUCLEOTIDE SEQUENCE [LARGE SCALE GENOMIC DNA]</scope>
    <source>
        <strain evidence="1">5</strain>
        <tissue evidence="1">Leaf</tissue>
    </source>
</reference>
<comment type="caution">
    <text evidence="1">The sequence shown here is derived from an EMBL/GenBank/DDBJ whole genome shotgun (WGS) entry which is preliminary data.</text>
</comment>
<organism evidence="1 2">
    <name type="scientific">Gossypium gossypioides</name>
    <name type="common">Mexican cotton</name>
    <name type="synonym">Selera gossypioides</name>
    <dbReference type="NCBI Taxonomy" id="34282"/>
    <lineage>
        <taxon>Eukaryota</taxon>
        <taxon>Viridiplantae</taxon>
        <taxon>Streptophyta</taxon>
        <taxon>Embryophyta</taxon>
        <taxon>Tracheophyta</taxon>
        <taxon>Spermatophyta</taxon>
        <taxon>Magnoliopsida</taxon>
        <taxon>eudicotyledons</taxon>
        <taxon>Gunneridae</taxon>
        <taxon>Pentapetalae</taxon>
        <taxon>rosids</taxon>
        <taxon>malvids</taxon>
        <taxon>Malvales</taxon>
        <taxon>Malvaceae</taxon>
        <taxon>Malvoideae</taxon>
        <taxon>Gossypium</taxon>
    </lineage>
</organism>
<accession>A0A7J9CFR1</accession>
<protein>
    <submittedName>
        <fullName evidence="1">Uncharacterized protein</fullName>
    </submittedName>
</protein>
<dbReference type="EMBL" id="JABEZY010000010">
    <property type="protein sequence ID" value="MBA0747342.1"/>
    <property type="molecule type" value="Genomic_DNA"/>
</dbReference>
<proteinExistence type="predicted"/>
<gene>
    <name evidence="1" type="ORF">Gogos_004263</name>
</gene>
<dbReference type="AlphaFoldDB" id="A0A7J9CFR1"/>
<sequence>MLHSTTHTSLNLSLFSCFSSMSEILANSEENWRILLKSNSNAQNQTTCLGLTLTCSLHNPDSFQ</sequence>
<keyword evidence="2" id="KW-1185">Reference proteome</keyword>
<evidence type="ECO:0000313" key="2">
    <source>
        <dbReference type="Proteomes" id="UP000593579"/>
    </source>
</evidence>
<evidence type="ECO:0000313" key="1">
    <source>
        <dbReference type="EMBL" id="MBA0747342.1"/>
    </source>
</evidence>
<dbReference type="Proteomes" id="UP000593579">
    <property type="component" value="Unassembled WGS sequence"/>
</dbReference>
<name>A0A7J9CFR1_GOSGO</name>